<accession>A0ABD4Z8N5</accession>
<feature type="domain" description="3-octaprenyl-4-hydroxybenzoate carboxy-lyase-like Rift-related" evidence="8">
    <location>
        <begin position="104"/>
        <end position="284"/>
    </location>
</feature>
<evidence type="ECO:0000256" key="5">
    <source>
        <dbReference type="ARBA" id="ARBA00049727"/>
    </source>
</evidence>
<comment type="pathway">
    <text evidence="1">Isoprenoid biosynthesis; isopentenyl diphosphate biosynthesis via mevalonate pathway.</text>
</comment>
<comment type="similarity">
    <text evidence="2">Belongs to the UbiD family.</text>
</comment>
<comment type="cofactor">
    <cofactor evidence="7">
        <name>prenylated FMN</name>
        <dbReference type="ChEBI" id="CHEBI:87746"/>
    </cofactor>
</comment>
<evidence type="ECO:0000313" key="11">
    <source>
        <dbReference type="Proteomes" id="UP001529235"/>
    </source>
</evidence>
<dbReference type="NCBIfam" id="TIGR00148">
    <property type="entry name" value="UbiD family decarboxylase"/>
    <property type="match status" value="1"/>
</dbReference>
<evidence type="ECO:0000256" key="2">
    <source>
        <dbReference type="ARBA" id="ARBA00010021"/>
    </source>
</evidence>
<evidence type="ECO:0000256" key="4">
    <source>
        <dbReference type="ARBA" id="ARBA00049583"/>
    </source>
</evidence>
<protein>
    <recommendedName>
        <fullName evidence="6">Anhydromevalonate phosphate decarboxylase</fullName>
        <ecNumber evidence="5">4.1.1.126</ecNumber>
    </recommendedName>
</protein>
<sequence>MSLKSFIRELDLNELEDHTSKELDFELEPTKLLFELDKQEKVALFKVKSSQFICVGNVLNSRSRLYRRVLRVKSDEEAYKKLIEATTKLVKPKEKSFHDLFQVVKDFNLNSIPFIKFYPGDGGRYLSSAIFIACLDDVCNASIHRTMLLTRNTVVARIVPRHLRYIYDQYKRNGKEMPVAIVVGVHPAVELMAASSPPFGVFEMHLVPNILNDFTVTYTPLYSIPIPSQAALVLEGRVSISQFVDEGPFVDLLHLYDARRKEPLITIDAMYINPDEYFNVILPAGKEHKLLQSFYREAMIWQTVSSVVPKVHKVRLLEASGSWLIIALSITKNVDGDAKNAILAAFSGHPSAKIAIVVDDDIDLDSIDKIIWALATRFRGRESMVIVEKSRCSTLDPSSPSGICDKLGFDLTIPLSADKNMFKYVNVM</sequence>
<dbReference type="EMBL" id="JASNVW010000004">
    <property type="protein sequence ID" value="MDK6029074.1"/>
    <property type="molecule type" value="Genomic_DNA"/>
</dbReference>
<organism evidence="10 11">
    <name type="scientific">Ignisphaera cupida</name>
    <dbReference type="NCBI Taxonomy" id="3050454"/>
    <lineage>
        <taxon>Archaea</taxon>
        <taxon>Thermoproteota</taxon>
        <taxon>Thermoprotei</taxon>
        <taxon>Desulfurococcales</taxon>
        <taxon>Desulfurococcaceae</taxon>
        <taxon>Ignisphaera</taxon>
    </lineage>
</organism>
<evidence type="ECO:0000256" key="1">
    <source>
        <dbReference type="ARBA" id="ARBA00005092"/>
    </source>
</evidence>
<dbReference type="Gene3D" id="3.40.1670.10">
    <property type="entry name" value="UbiD C-terminal domain-like"/>
    <property type="match status" value="1"/>
</dbReference>
<dbReference type="Proteomes" id="UP001529235">
    <property type="component" value="Unassembled WGS sequence"/>
</dbReference>
<name>A0ABD4Z8N5_9CREN</name>
<keyword evidence="11" id="KW-1185">Reference proteome</keyword>
<dbReference type="InterPro" id="IPR049381">
    <property type="entry name" value="UbiD-like_C"/>
</dbReference>
<dbReference type="Pfam" id="PF20696">
    <property type="entry name" value="UbiD_C"/>
    <property type="match status" value="1"/>
</dbReference>
<dbReference type="SUPFAM" id="SSF50475">
    <property type="entry name" value="FMN-binding split barrel"/>
    <property type="match status" value="1"/>
</dbReference>
<dbReference type="PANTHER" id="PTHR30108">
    <property type="entry name" value="3-OCTAPRENYL-4-HYDROXYBENZOATE CARBOXY-LYASE-RELATED"/>
    <property type="match status" value="1"/>
</dbReference>
<comment type="function">
    <text evidence="4">Catalyzes the conversion of trans-anhydromevalonate 5-phosphate (tAHMP) into isopentenyl phosphate. Involved in the archaeal mevalonate (MVA) pathway, which provides fundamental precursors for isoprenoid biosynthesis, such as isopentenyl diphosphate (IPP) and dimethylallyl diphosphate (DMAPP).</text>
</comment>
<evidence type="ECO:0000259" key="9">
    <source>
        <dbReference type="Pfam" id="PF20696"/>
    </source>
</evidence>
<dbReference type="InterPro" id="IPR002830">
    <property type="entry name" value="UbiD"/>
</dbReference>
<dbReference type="RefSeq" id="WP_285274061.1">
    <property type="nucleotide sequence ID" value="NZ_JASNVW010000004.1"/>
</dbReference>
<proteinExistence type="inferred from homology"/>
<evidence type="ECO:0000259" key="8">
    <source>
        <dbReference type="Pfam" id="PF01977"/>
    </source>
</evidence>
<dbReference type="PANTHER" id="PTHR30108:SF21">
    <property type="entry name" value="4-HYDROXYBENZOATE DECARBOXYLASE"/>
    <property type="match status" value="1"/>
</dbReference>
<reference evidence="10 11" key="1">
    <citation type="submission" date="2023-05" db="EMBL/GenBank/DDBJ databases">
        <title>A new hyperthermophilic archaea 'Ignisphaera cupida' sp. nov. and description of the family 'Ignisphaeraceae' fam. nov.</title>
        <authorList>
            <person name="Podosokorskaya O.A."/>
            <person name="Elcheninov A.G."/>
            <person name="Klukina A."/>
            <person name="Merkel A.Y."/>
        </authorList>
    </citation>
    <scope>NUCLEOTIDE SEQUENCE [LARGE SCALE GENOMIC DNA]</scope>
    <source>
        <strain evidence="10 11">4213-co</strain>
    </source>
</reference>
<evidence type="ECO:0000256" key="7">
    <source>
        <dbReference type="ARBA" id="ARBA00049936"/>
    </source>
</evidence>
<dbReference type="EC" id="4.1.1.126" evidence="5"/>
<dbReference type="InterPro" id="IPR048304">
    <property type="entry name" value="UbiD_Rift_dom"/>
</dbReference>
<evidence type="ECO:0000256" key="6">
    <source>
        <dbReference type="ARBA" id="ARBA00049754"/>
    </source>
</evidence>
<evidence type="ECO:0000313" key="10">
    <source>
        <dbReference type="EMBL" id="MDK6029074.1"/>
    </source>
</evidence>
<comment type="catalytic activity">
    <reaction evidence="3">
        <text>(2E)-3-methyl-5-phosphooxypent-2-enoate + H(+) = isopentenyl phosphate + CO2</text>
        <dbReference type="Rhea" id="RHEA:78971"/>
        <dbReference type="ChEBI" id="CHEBI:15378"/>
        <dbReference type="ChEBI" id="CHEBI:16526"/>
        <dbReference type="ChEBI" id="CHEBI:65078"/>
        <dbReference type="ChEBI" id="CHEBI:229665"/>
        <dbReference type="EC" id="4.1.1.126"/>
    </reaction>
    <physiologicalReaction direction="left-to-right" evidence="3">
        <dbReference type="Rhea" id="RHEA:78972"/>
    </physiologicalReaction>
</comment>
<comment type="caution">
    <text evidence="10">The sequence shown here is derived from an EMBL/GenBank/DDBJ whole genome shotgun (WGS) entry which is preliminary data.</text>
</comment>
<dbReference type="Pfam" id="PF01977">
    <property type="entry name" value="UbiD"/>
    <property type="match status" value="1"/>
</dbReference>
<gene>
    <name evidence="10" type="ORF">QPL79_06830</name>
</gene>
<dbReference type="AlphaFoldDB" id="A0ABD4Z8N5"/>
<evidence type="ECO:0000256" key="3">
    <source>
        <dbReference type="ARBA" id="ARBA00049054"/>
    </source>
</evidence>
<dbReference type="SUPFAM" id="SSF143968">
    <property type="entry name" value="UbiD C-terminal domain-like"/>
    <property type="match status" value="1"/>
</dbReference>
<feature type="domain" description="3-octaprenyl-4-hydroxybenzoate carboxy-lyase-like C-terminal" evidence="9">
    <location>
        <begin position="290"/>
        <end position="410"/>
    </location>
</feature>